<feature type="region of interest" description="Disordered" evidence="1">
    <location>
        <begin position="1"/>
        <end position="30"/>
    </location>
</feature>
<protein>
    <submittedName>
        <fullName evidence="2">Uncharacterized protein</fullName>
    </submittedName>
</protein>
<evidence type="ECO:0000313" key="3">
    <source>
        <dbReference type="Proteomes" id="UP000233551"/>
    </source>
</evidence>
<name>A0A2I0L7J7_PUNGR</name>
<dbReference type="Proteomes" id="UP000233551">
    <property type="component" value="Unassembled WGS sequence"/>
</dbReference>
<proteinExistence type="predicted"/>
<organism evidence="2 3">
    <name type="scientific">Punica granatum</name>
    <name type="common">Pomegranate</name>
    <dbReference type="NCBI Taxonomy" id="22663"/>
    <lineage>
        <taxon>Eukaryota</taxon>
        <taxon>Viridiplantae</taxon>
        <taxon>Streptophyta</taxon>
        <taxon>Embryophyta</taxon>
        <taxon>Tracheophyta</taxon>
        <taxon>Spermatophyta</taxon>
        <taxon>Magnoliopsida</taxon>
        <taxon>eudicotyledons</taxon>
        <taxon>Gunneridae</taxon>
        <taxon>Pentapetalae</taxon>
        <taxon>rosids</taxon>
        <taxon>malvids</taxon>
        <taxon>Myrtales</taxon>
        <taxon>Lythraceae</taxon>
        <taxon>Punica</taxon>
    </lineage>
</organism>
<dbReference type="AlphaFoldDB" id="A0A2I0L7J7"/>
<evidence type="ECO:0000256" key="1">
    <source>
        <dbReference type="SAM" id="MobiDB-lite"/>
    </source>
</evidence>
<feature type="region of interest" description="Disordered" evidence="1">
    <location>
        <begin position="159"/>
        <end position="188"/>
    </location>
</feature>
<reference evidence="2 3" key="1">
    <citation type="submission" date="2017-11" db="EMBL/GenBank/DDBJ databases">
        <title>De-novo sequencing of pomegranate (Punica granatum L.) genome.</title>
        <authorList>
            <person name="Akparov Z."/>
            <person name="Amiraslanov A."/>
            <person name="Hajiyeva S."/>
            <person name="Abbasov M."/>
            <person name="Kaur K."/>
            <person name="Hamwieh A."/>
            <person name="Solovyev V."/>
            <person name="Salamov A."/>
            <person name="Braich B."/>
            <person name="Kosarev P."/>
            <person name="Mahmoud A."/>
            <person name="Hajiyev E."/>
            <person name="Babayeva S."/>
            <person name="Izzatullayeva V."/>
            <person name="Mammadov A."/>
            <person name="Mammadov A."/>
            <person name="Sharifova S."/>
            <person name="Ojaghi J."/>
            <person name="Eynullazada K."/>
            <person name="Bayramov B."/>
            <person name="Abdulazimova A."/>
            <person name="Shahmuradov I."/>
        </authorList>
    </citation>
    <scope>NUCLEOTIDE SEQUENCE [LARGE SCALE GENOMIC DNA]</scope>
    <source>
        <strain evidence="3">cv. AG2017</strain>
        <tissue evidence="2">Leaf</tissue>
    </source>
</reference>
<accession>A0A2I0L7J7</accession>
<comment type="caution">
    <text evidence="2">The sequence shown here is derived from an EMBL/GenBank/DDBJ whole genome shotgun (WGS) entry which is preliminary data.</text>
</comment>
<keyword evidence="3" id="KW-1185">Reference proteome</keyword>
<feature type="compositionally biased region" description="Basic and acidic residues" evidence="1">
    <location>
        <begin position="1"/>
        <end position="14"/>
    </location>
</feature>
<gene>
    <name evidence="2" type="ORF">CRG98_003447</name>
</gene>
<feature type="compositionally biased region" description="Low complexity" evidence="1">
    <location>
        <begin position="159"/>
        <end position="175"/>
    </location>
</feature>
<dbReference type="EMBL" id="PGOL01000130">
    <property type="protein sequence ID" value="PKI76086.1"/>
    <property type="molecule type" value="Genomic_DNA"/>
</dbReference>
<evidence type="ECO:0000313" key="2">
    <source>
        <dbReference type="EMBL" id="PKI76086.1"/>
    </source>
</evidence>
<sequence length="224" mass="24398">MGTKSKGKDARARDVTQACGDSIRGRNYSSPLSSVDLYKRGYSSPWGWNDRARLLEHGVRGRGYSIPLSAIDIHRRGYSSLWGQSDRSTSIGEVTGACGDGVKERGYSSSLSSVWSFGERRVGSSRDREMADREGGAPGGLKEARLGLAERKGRTSVSSYVVSGEGSSRGCCGSVMTRQRPREESRSTELSLTVSYWWGREARRRADGDNGLTSEGGELVRTRA</sequence>